<dbReference type="Pfam" id="PF07729">
    <property type="entry name" value="FCD"/>
    <property type="match status" value="1"/>
</dbReference>
<proteinExistence type="predicted"/>
<feature type="domain" description="HTH gntR-type" evidence="4">
    <location>
        <begin position="5"/>
        <end position="72"/>
    </location>
</feature>
<evidence type="ECO:0000256" key="3">
    <source>
        <dbReference type="ARBA" id="ARBA00023163"/>
    </source>
</evidence>
<dbReference type="Pfam" id="PF00392">
    <property type="entry name" value="GntR"/>
    <property type="match status" value="1"/>
</dbReference>
<protein>
    <submittedName>
        <fullName evidence="5">GntR family transcriptional regulator</fullName>
    </submittedName>
</protein>
<dbReference type="InterPro" id="IPR011711">
    <property type="entry name" value="GntR_C"/>
</dbReference>
<evidence type="ECO:0000256" key="2">
    <source>
        <dbReference type="ARBA" id="ARBA00023125"/>
    </source>
</evidence>
<accession>A0ABQ2BZZ1</accession>
<comment type="caution">
    <text evidence="5">The sequence shown here is derived from an EMBL/GenBank/DDBJ whole genome shotgun (WGS) entry which is preliminary data.</text>
</comment>
<organism evidence="5 6">
    <name type="scientific">Winogradskyella haliclonae</name>
    <dbReference type="NCBI Taxonomy" id="2048558"/>
    <lineage>
        <taxon>Bacteria</taxon>
        <taxon>Pseudomonadati</taxon>
        <taxon>Bacteroidota</taxon>
        <taxon>Flavobacteriia</taxon>
        <taxon>Flavobacteriales</taxon>
        <taxon>Flavobacteriaceae</taxon>
        <taxon>Winogradskyella</taxon>
    </lineage>
</organism>
<dbReference type="InterPro" id="IPR008920">
    <property type="entry name" value="TF_FadR/GntR_C"/>
</dbReference>
<dbReference type="Gene3D" id="1.10.10.10">
    <property type="entry name" value="Winged helix-like DNA-binding domain superfamily/Winged helix DNA-binding domain"/>
    <property type="match status" value="1"/>
</dbReference>
<dbReference type="InterPro" id="IPR000524">
    <property type="entry name" value="Tscrpt_reg_HTH_GntR"/>
</dbReference>
<gene>
    <name evidence="5" type="ORF">GCM10011444_21600</name>
</gene>
<dbReference type="SMART" id="SM00345">
    <property type="entry name" value="HTH_GNTR"/>
    <property type="match status" value="1"/>
</dbReference>
<dbReference type="InterPro" id="IPR036388">
    <property type="entry name" value="WH-like_DNA-bd_sf"/>
</dbReference>
<name>A0ABQ2BZZ1_9FLAO</name>
<evidence type="ECO:0000259" key="4">
    <source>
        <dbReference type="PROSITE" id="PS50949"/>
    </source>
</evidence>
<dbReference type="EMBL" id="BMDQ01000003">
    <property type="protein sequence ID" value="GGI57851.1"/>
    <property type="molecule type" value="Genomic_DNA"/>
</dbReference>
<evidence type="ECO:0000313" key="5">
    <source>
        <dbReference type="EMBL" id="GGI57851.1"/>
    </source>
</evidence>
<dbReference type="Proteomes" id="UP000624701">
    <property type="component" value="Unassembled WGS sequence"/>
</dbReference>
<evidence type="ECO:0000256" key="1">
    <source>
        <dbReference type="ARBA" id="ARBA00023015"/>
    </source>
</evidence>
<dbReference type="PROSITE" id="PS50949">
    <property type="entry name" value="HTH_GNTR"/>
    <property type="match status" value="1"/>
</dbReference>
<evidence type="ECO:0000313" key="6">
    <source>
        <dbReference type="Proteomes" id="UP000624701"/>
    </source>
</evidence>
<dbReference type="SUPFAM" id="SSF48008">
    <property type="entry name" value="GntR ligand-binding domain-like"/>
    <property type="match status" value="1"/>
</dbReference>
<dbReference type="InterPro" id="IPR036390">
    <property type="entry name" value="WH_DNA-bd_sf"/>
</dbReference>
<dbReference type="PANTHER" id="PTHR43537">
    <property type="entry name" value="TRANSCRIPTIONAL REGULATOR, GNTR FAMILY"/>
    <property type="match status" value="1"/>
</dbReference>
<dbReference type="SUPFAM" id="SSF46785">
    <property type="entry name" value="Winged helix' DNA-binding domain"/>
    <property type="match status" value="1"/>
</dbReference>
<keyword evidence="2" id="KW-0238">DNA-binding</keyword>
<dbReference type="RefSeq" id="WP_188374776.1">
    <property type="nucleotide sequence ID" value="NZ_BMDQ01000003.1"/>
</dbReference>
<keyword evidence="1" id="KW-0805">Transcription regulation</keyword>
<dbReference type="PANTHER" id="PTHR43537:SF5">
    <property type="entry name" value="UXU OPERON TRANSCRIPTIONAL REGULATOR"/>
    <property type="match status" value="1"/>
</dbReference>
<keyword evidence="6" id="KW-1185">Reference proteome</keyword>
<dbReference type="Gene3D" id="1.20.120.530">
    <property type="entry name" value="GntR ligand-binding domain-like"/>
    <property type="match status" value="1"/>
</dbReference>
<keyword evidence="3" id="KW-0804">Transcription</keyword>
<sequence length="212" mass="24501">MLKKIILKDEVKKILLEYILIGSIKPGERISLPTIARELELSVTPIREALTQLSETGIITYIANRGFFVMELSIKEAKEIYDLMAILEGNAVKKSLYNNQQINELRNINSAFVKAESAIEMLDYDRQFHQKLIETYTNESAIKIIENLRVRISMYDYTFWNEDQKMISIAMHEKIISLLVSNDIKSAVTLVEANWVQGVQYIINNLEKNQLK</sequence>
<reference evidence="6" key="1">
    <citation type="journal article" date="2019" name="Int. J. Syst. Evol. Microbiol.">
        <title>The Global Catalogue of Microorganisms (GCM) 10K type strain sequencing project: providing services to taxonomists for standard genome sequencing and annotation.</title>
        <authorList>
            <consortium name="The Broad Institute Genomics Platform"/>
            <consortium name="The Broad Institute Genome Sequencing Center for Infectious Disease"/>
            <person name="Wu L."/>
            <person name="Ma J."/>
        </authorList>
    </citation>
    <scope>NUCLEOTIDE SEQUENCE [LARGE SCALE GENOMIC DNA]</scope>
    <source>
        <strain evidence="6">CCM 8681</strain>
    </source>
</reference>